<keyword evidence="1" id="KW-0285">Flavoprotein</keyword>
<dbReference type="InterPro" id="IPR029039">
    <property type="entry name" value="Flavoprotein-like_sf"/>
</dbReference>
<organism evidence="4 5">
    <name type="scientific">Clostridium oryzae</name>
    <dbReference type="NCBI Taxonomy" id="1450648"/>
    <lineage>
        <taxon>Bacteria</taxon>
        <taxon>Bacillati</taxon>
        <taxon>Bacillota</taxon>
        <taxon>Clostridia</taxon>
        <taxon>Eubacteriales</taxon>
        <taxon>Clostridiaceae</taxon>
        <taxon>Clostridium</taxon>
    </lineage>
</organism>
<dbReference type="OrthoDB" id="9805976at2"/>
<evidence type="ECO:0000256" key="1">
    <source>
        <dbReference type="ARBA" id="ARBA00022630"/>
    </source>
</evidence>
<reference evidence="4 5" key="1">
    <citation type="submission" date="2017-03" db="EMBL/GenBank/DDBJ databases">
        <title>Genome sequence of Clostridium oryzae DSM 28571.</title>
        <authorList>
            <person name="Poehlein A."/>
            <person name="Daniel R."/>
        </authorList>
    </citation>
    <scope>NUCLEOTIDE SEQUENCE [LARGE SCALE GENOMIC DNA]</scope>
    <source>
        <strain evidence="4 5">DSM 28571</strain>
    </source>
</reference>
<dbReference type="Gene3D" id="3.40.50.360">
    <property type="match status" value="1"/>
</dbReference>
<evidence type="ECO:0000259" key="3">
    <source>
        <dbReference type="Pfam" id="PF03358"/>
    </source>
</evidence>
<keyword evidence="2" id="KW-0288">FMN</keyword>
<comment type="caution">
    <text evidence="4">The sequence shown here is derived from an EMBL/GenBank/DDBJ whole genome shotgun (WGS) entry which is preliminary data.</text>
</comment>
<evidence type="ECO:0000256" key="2">
    <source>
        <dbReference type="ARBA" id="ARBA00022643"/>
    </source>
</evidence>
<dbReference type="STRING" id="1450648.CLORY_40020"/>
<dbReference type="RefSeq" id="WP_079427826.1">
    <property type="nucleotide sequence ID" value="NZ_MZGV01000077.1"/>
</dbReference>
<dbReference type="Pfam" id="PF03358">
    <property type="entry name" value="FMN_red"/>
    <property type="match status" value="1"/>
</dbReference>
<protein>
    <submittedName>
        <fullName evidence="4">NADPH-dependent FMN reductase</fullName>
    </submittedName>
</protein>
<dbReference type="PANTHER" id="PTHR43278:SF4">
    <property type="entry name" value="NAD(P)H-DEPENDENT FMN-CONTAINING OXIDOREDUCTASE YWQN-RELATED"/>
    <property type="match status" value="1"/>
</dbReference>
<dbReference type="InterPro" id="IPR005025">
    <property type="entry name" value="FMN_Rdtase-like_dom"/>
</dbReference>
<dbReference type="GO" id="GO:0016491">
    <property type="term" value="F:oxidoreductase activity"/>
    <property type="evidence" value="ECO:0007669"/>
    <property type="project" value="InterPro"/>
</dbReference>
<dbReference type="Proteomes" id="UP000190080">
    <property type="component" value="Unassembled WGS sequence"/>
</dbReference>
<dbReference type="PANTHER" id="PTHR43278">
    <property type="entry name" value="NAD(P)H-DEPENDENT FMN-CONTAINING OXIDOREDUCTASE YWQN-RELATED"/>
    <property type="match status" value="1"/>
</dbReference>
<accession>A0A1V4IDA9</accession>
<gene>
    <name evidence="4" type="ORF">CLORY_40020</name>
</gene>
<dbReference type="AlphaFoldDB" id="A0A1V4IDA9"/>
<dbReference type="SUPFAM" id="SSF52218">
    <property type="entry name" value="Flavoproteins"/>
    <property type="match status" value="1"/>
</dbReference>
<evidence type="ECO:0000313" key="5">
    <source>
        <dbReference type="Proteomes" id="UP000190080"/>
    </source>
</evidence>
<dbReference type="EMBL" id="MZGV01000077">
    <property type="protein sequence ID" value="OPJ57635.1"/>
    <property type="molecule type" value="Genomic_DNA"/>
</dbReference>
<evidence type="ECO:0000313" key="4">
    <source>
        <dbReference type="EMBL" id="OPJ57635.1"/>
    </source>
</evidence>
<sequence>MRERWIAVVGSPRKRKNTELLVDYIIQGLKERNIEVDKFLLSSTNISTCSGCEYCMVTRKCKINDDISGIIDRMKELEVIQNFELIKKRYE</sequence>
<dbReference type="InterPro" id="IPR051796">
    <property type="entry name" value="ISF_SsuE-like"/>
</dbReference>
<proteinExistence type="predicted"/>
<name>A0A1V4IDA9_9CLOT</name>
<feature type="domain" description="NADPH-dependent FMN reductase-like" evidence="3">
    <location>
        <begin position="5"/>
        <end position="79"/>
    </location>
</feature>
<keyword evidence="5" id="KW-1185">Reference proteome</keyword>